<sequence>MENNLPTIRSCTRAYIDYLVGNRNHVRIVLNNQDTVAPAAQTIHQFRNLVNVAGMQAGARLIEYVGDVGQAAAKIANHLDPL</sequence>
<dbReference type="KEGG" id="pars:DRW48_05590"/>
<protein>
    <submittedName>
        <fullName evidence="1">Uncharacterized protein</fullName>
    </submittedName>
</protein>
<evidence type="ECO:0000313" key="1">
    <source>
        <dbReference type="EMBL" id="AXC49225.1"/>
    </source>
</evidence>
<evidence type="ECO:0000313" key="2">
    <source>
        <dbReference type="Proteomes" id="UP000252023"/>
    </source>
</evidence>
<reference evidence="2" key="1">
    <citation type="submission" date="2018-07" db="EMBL/GenBank/DDBJ databases">
        <title>Genome sequencing of Paracoccus sp. SC2-6.</title>
        <authorList>
            <person name="Heo J."/>
            <person name="Kim S.-J."/>
            <person name="Kwon S.-W."/>
        </authorList>
    </citation>
    <scope>NUCLEOTIDE SEQUENCE [LARGE SCALE GENOMIC DNA]</scope>
    <source>
        <strain evidence="2">SC2-6</strain>
    </source>
</reference>
<organism evidence="1 2">
    <name type="scientific">Paracoccus suum</name>
    <dbReference type="NCBI Taxonomy" id="2259340"/>
    <lineage>
        <taxon>Bacteria</taxon>
        <taxon>Pseudomonadati</taxon>
        <taxon>Pseudomonadota</taxon>
        <taxon>Alphaproteobacteria</taxon>
        <taxon>Rhodobacterales</taxon>
        <taxon>Paracoccaceae</taxon>
        <taxon>Paracoccus</taxon>
    </lineage>
</organism>
<name>A0A344PIM0_9RHOB</name>
<proteinExistence type="predicted"/>
<dbReference type="AntiFam" id="ANF00159">
    <property type="entry name" value="Shadow ORF (opposite uvrA)"/>
</dbReference>
<dbReference type="EMBL" id="CP030918">
    <property type="protein sequence ID" value="AXC49225.1"/>
    <property type="molecule type" value="Genomic_DNA"/>
</dbReference>
<accession>A0A344PIM0</accession>
<keyword evidence="2" id="KW-1185">Reference proteome</keyword>
<gene>
    <name evidence="1" type="ORF">DRW48_05590</name>
</gene>
<dbReference type="AlphaFoldDB" id="A0A344PIM0"/>
<dbReference type="Proteomes" id="UP000252023">
    <property type="component" value="Chromosome"/>
</dbReference>